<protein>
    <submittedName>
        <fullName evidence="1">Uncharacterized protein</fullName>
    </submittedName>
</protein>
<dbReference type="AlphaFoldDB" id="A0A6N2LE85"/>
<organism evidence="1">
    <name type="scientific">Salix viminalis</name>
    <name type="common">Common osier</name>
    <name type="synonym">Basket willow</name>
    <dbReference type="NCBI Taxonomy" id="40686"/>
    <lineage>
        <taxon>Eukaryota</taxon>
        <taxon>Viridiplantae</taxon>
        <taxon>Streptophyta</taxon>
        <taxon>Embryophyta</taxon>
        <taxon>Tracheophyta</taxon>
        <taxon>Spermatophyta</taxon>
        <taxon>Magnoliopsida</taxon>
        <taxon>eudicotyledons</taxon>
        <taxon>Gunneridae</taxon>
        <taxon>Pentapetalae</taxon>
        <taxon>rosids</taxon>
        <taxon>fabids</taxon>
        <taxon>Malpighiales</taxon>
        <taxon>Salicaceae</taxon>
        <taxon>Saliceae</taxon>
        <taxon>Salix</taxon>
    </lineage>
</organism>
<sequence>MEITNVPIVNNFHIWEAAVLKSLVLWGMDGVKCIDSHVYGDAQNSFPSLEKLRRSSEPHFFGGFRDMELWKIKFSANEWALWLNFSSSLGD</sequence>
<gene>
    <name evidence="1" type="ORF">SVIM_LOCUS215425</name>
</gene>
<name>A0A6N2LE85_SALVM</name>
<proteinExistence type="predicted"/>
<evidence type="ECO:0000313" key="1">
    <source>
        <dbReference type="EMBL" id="VFU39103.1"/>
    </source>
</evidence>
<accession>A0A6N2LE85</accession>
<reference evidence="1" key="1">
    <citation type="submission" date="2019-03" db="EMBL/GenBank/DDBJ databases">
        <authorList>
            <person name="Mank J."/>
            <person name="Almeida P."/>
        </authorList>
    </citation>
    <scope>NUCLEOTIDE SEQUENCE</scope>
    <source>
        <strain evidence="1">78183</strain>
    </source>
</reference>
<dbReference type="EMBL" id="CAADRP010001469">
    <property type="protein sequence ID" value="VFU39103.1"/>
    <property type="molecule type" value="Genomic_DNA"/>
</dbReference>